<evidence type="ECO:0000313" key="3">
    <source>
        <dbReference type="Proteomes" id="UP000298663"/>
    </source>
</evidence>
<dbReference type="EMBL" id="AZBU02000009">
    <property type="protein sequence ID" value="TKR64977.1"/>
    <property type="molecule type" value="Genomic_DNA"/>
</dbReference>
<gene>
    <name evidence="2" type="ORF">L596_025442</name>
</gene>
<reference evidence="2 3" key="1">
    <citation type="journal article" date="2015" name="Genome Biol.">
        <title>Comparative genomics of Steinernema reveals deeply conserved gene regulatory networks.</title>
        <authorList>
            <person name="Dillman A.R."/>
            <person name="Macchietto M."/>
            <person name="Porter C.F."/>
            <person name="Rogers A."/>
            <person name="Williams B."/>
            <person name="Antoshechkin I."/>
            <person name="Lee M.M."/>
            <person name="Goodwin Z."/>
            <person name="Lu X."/>
            <person name="Lewis E.E."/>
            <person name="Goodrich-Blair H."/>
            <person name="Stock S.P."/>
            <person name="Adams B.J."/>
            <person name="Sternberg P.W."/>
            <person name="Mortazavi A."/>
        </authorList>
    </citation>
    <scope>NUCLEOTIDE SEQUENCE [LARGE SCALE GENOMIC DNA]</scope>
    <source>
        <strain evidence="2 3">ALL</strain>
    </source>
</reference>
<evidence type="ECO:0000313" key="2">
    <source>
        <dbReference type="EMBL" id="TKR64977.1"/>
    </source>
</evidence>
<feature type="compositionally biased region" description="Low complexity" evidence="1">
    <location>
        <begin position="53"/>
        <end position="62"/>
    </location>
</feature>
<dbReference type="AlphaFoldDB" id="A0A4U5M7S0"/>
<accession>A0A4U5M7S0</accession>
<reference evidence="2 3" key="2">
    <citation type="journal article" date="2019" name="G3 (Bethesda)">
        <title>Hybrid Assembly of the Genome of the Entomopathogenic Nematode Steinernema carpocapsae Identifies the X-Chromosome.</title>
        <authorList>
            <person name="Serra L."/>
            <person name="Macchietto M."/>
            <person name="Macias-Munoz A."/>
            <person name="McGill C.J."/>
            <person name="Rodriguez I.M."/>
            <person name="Rodriguez B."/>
            <person name="Murad R."/>
            <person name="Mortazavi A."/>
        </authorList>
    </citation>
    <scope>NUCLEOTIDE SEQUENCE [LARGE SCALE GENOMIC DNA]</scope>
    <source>
        <strain evidence="2 3">ALL</strain>
    </source>
</reference>
<proteinExistence type="predicted"/>
<organism evidence="2 3">
    <name type="scientific">Steinernema carpocapsae</name>
    <name type="common">Entomopathogenic nematode</name>
    <dbReference type="NCBI Taxonomy" id="34508"/>
    <lineage>
        <taxon>Eukaryota</taxon>
        <taxon>Metazoa</taxon>
        <taxon>Ecdysozoa</taxon>
        <taxon>Nematoda</taxon>
        <taxon>Chromadorea</taxon>
        <taxon>Rhabditida</taxon>
        <taxon>Tylenchina</taxon>
        <taxon>Panagrolaimomorpha</taxon>
        <taxon>Strongyloidoidea</taxon>
        <taxon>Steinernematidae</taxon>
        <taxon>Steinernema</taxon>
    </lineage>
</organism>
<protein>
    <submittedName>
        <fullName evidence="2">Uncharacterized protein</fullName>
    </submittedName>
</protein>
<name>A0A4U5M7S0_STECR</name>
<evidence type="ECO:0000256" key="1">
    <source>
        <dbReference type="SAM" id="MobiDB-lite"/>
    </source>
</evidence>
<keyword evidence="3" id="KW-1185">Reference proteome</keyword>
<sequence>MFSNLDDVNNVVKKSKNGLLIKLENAELVYVKKLGATLHASPPKTLKNLNCATNNLNPTDSNSNDDPD</sequence>
<feature type="region of interest" description="Disordered" evidence="1">
    <location>
        <begin position="49"/>
        <end position="68"/>
    </location>
</feature>
<comment type="caution">
    <text evidence="2">The sequence shown here is derived from an EMBL/GenBank/DDBJ whole genome shotgun (WGS) entry which is preliminary data.</text>
</comment>
<dbReference type="Proteomes" id="UP000298663">
    <property type="component" value="Unassembled WGS sequence"/>
</dbReference>